<proteinExistence type="inferred from homology"/>
<keyword evidence="2 3" id="KW-0234">DNA repair</keyword>
<accession>A0ABS6S125</accession>
<dbReference type="RefSeq" id="WP_218253176.1">
    <property type="nucleotide sequence ID" value="NZ_JABXWD010000282.1"/>
</dbReference>
<dbReference type="InterPro" id="IPR013507">
    <property type="entry name" value="DNA_mismatch_S5_2-like"/>
</dbReference>
<gene>
    <name evidence="3 7" type="primary">mutL</name>
    <name evidence="7" type="ORF">HWQ67_13300</name>
</gene>
<evidence type="ECO:0000259" key="5">
    <source>
        <dbReference type="SMART" id="SM00853"/>
    </source>
</evidence>
<keyword evidence="8" id="KW-1185">Reference proteome</keyword>
<organism evidence="7 8">
    <name type="scientific">Candidatus Magnetobacterium casense</name>
    <dbReference type="NCBI Taxonomy" id="1455061"/>
    <lineage>
        <taxon>Bacteria</taxon>
        <taxon>Pseudomonadati</taxon>
        <taxon>Nitrospirota</taxon>
        <taxon>Thermodesulfovibrionia</taxon>
        <taxon>Thermodesulfovibrionales</taxon>
        <taxon>Candidatus Magnetobacteriaceae</taxon>
        <taxon>Candidatus Magnetobacterium</taxon>
    </lineage>
</organism>
<dbReference type="SMART" id="SM01340">
    <property type="entry name" value="DNA_mis_repair"/>
    <property type="match status" value="1"/>
</dbReference>
<feature type="region of interest" description="Disordered" evidence="4">
    <location>
        <begin position="332"/>
        <end position="384"/>
    </location>
</feature>
<evidence type="ECO:0000259" key="6">
    <source>
        <dbReference type="SMART" id="SM01340"/>
    </source>
</evidence>
<evidence type="ECO:0000313" key="7">
    <source>
        <dbReference type="EMBL" id="MBV6342560.1"/>
    </source>
</evidence>
<dbReference type="Proteomes" id="UP001196980">
    <property type="component" value="Unassembled WGS sequence"/>
</dbReference>
<feature type="compositionally biased region" description="Low complexity" evidence="4">
    <location>
        <begin position="338"/>
        <end position="365"/>
    </location>
</feature>
<dbReference type="PANTHER" id="PTHR10073:SF12">
    <property type="entry name" value="DNA MISMATCH REPAIR PROTEIN MLH1"/>
    <property type="match status" value="1"/>
</dbReference>
<keyword evidence="7" id="KW-0540">Nuclease</keyword>
<keyword evidence="3" id="KW-0227">DNA damage</keyword>
<keyword evidence="7" id="KW-0255">Endonuclease</keyword>
<evidence type="ECO:0000256" key="1">
    <source>
        <dbReference type="ARBA" id="ARBA00021975"/>
    </source>
</evidence>
<dbReference type="Pfam" id="PF01119">
    <property type="entry name" value="DNA_mis_repair"/>
    <property type="match status" value="1"/>
</dbReference>
<comment type="similarity">
    <text evidence="3">Belongs to the DNA mismatch repair MutL/HexB family.</text>
</comment>
<evidence type="ECO:0000256" key="2">
    <source>
        <dbReference type="ARBA" id="ARBA00023204"/>
    </source>
</evidence>
<dbReference type="CDD" id="cd16926">
    <property type="entry name" value="HATPase_MutL-MLH-PMS-like"/>
    <property type="match status" value="1"/>
</dbReference>
<dbReference type="NCBIfam" id="TIGR00585">
    <property type="entry name" value="mutl"/>
    <property type="match status" value="1"/>
</dbReference>
<dbReference type="HAMAP" id="MF_00149">
    <property type="entry name" value="DNA_mis_repair"/>
    <property type="match status" value="1"/>
</dbReference>
<dbReference type="InterPro" id="IPR038973">
    <property type="entry name" value="MutL/Mlh/Pms-like"/>
</dbReference>
<dbReference type="InterPro" id="IPR020667">
    <property type="entry name" value="DNA_mismatch_repair_MutL"/>
</dbReference>
<evidence type="ECO:0000256" key="3">
    <source>
        <dbReference type="HAMAP-Rule" id="MF_00149"/>
    </source>
</evidence>
<name>A0ABS6S125_9BACT</name>
<sequence length="580" mass="64500">MAIIEILRDDLINQIAAGEVIERPASVVKELVDNALDATGTDIRVDILLGGKRLIRVCDNGCGMDREDAIRCIQRHATSKIREAEDLFNITTMGFRGEALSSIAAVSRLTISTALNSPSVPSEGTFIEVHGGVVKDVRDKVTSGTTIEVRDLFYNTPVRKRFLKGTSTELYHITETVTQVALINPQRRLSLYIDEKATLNLPVAAGIDERIAMLYGSDFLRSLLPFGVSGDGLSIRGFVSRAEGARKSRSHQYIFVNNRCIRDNVIRHAVYQGFKDILRDGAHPVFFLYIESDPATVDCNVHPTKQEIRFLHKDYIYQQVITAVKGAIRQGNDHRANPAQPQAQSASTSLSSLPSAPSSRPTSATVEAGPFKYKPKEQSPECVVRESDPLPYTPVRDYLYLGDVFVAYADRDRLVIADHHAAHERVMYERLRDGVGLVTNRLLFPIQLKLPLKEFSLLRLNMDKVRQMGIEIEEFGADTFIIRGVPAELKGVDISAVLSDIASSMIDASLVSPTDDIKDAMAKRIACHSAVRGRVVLSSEELNALFRQLASTNDPHHCPHGRPTQVYLSHDDLRKMFKRK</sequence>
<dbReference type="SMART" id="SM00853">
    <property type="entry name" value="MutL_C"/>
    <property type="match status" value="1"/>
</dbReference>
<feature type="domain" description="DNA mismatch repair protein S5" evidence="6">
    <location>
        <begin position="211"/>
        <end position="329"/>
    </location>
</feature>
<dbReference type="CDD" id="cd00782">
    <property type="entry name" value="MutL_Trans"/>
    <property type="match status" value="1"/>
</dbReference>
<dbReference type="Pfam" id="PF08676">
    <property type="entry name" value="MutL_C"/>
    <property type="match status" value="1"/>
</dbReference>
<dbReference type="EMBL" id="JABXWD010000282">
    <property type="protein sequence ID" value="MBV6342560.1"/>
    <property type="molecule type" value="Genomic_DNA"/>
</dbReference>
<evidence type="ECO:0000256" key="4">
    <source>
        <dbReference type="SAM" id="MobiDB-lite"/>
    </source>
</evidence>
<dbReference type="Pfam" id="PF13589">
    <property type="entry name" value="HATPase_c_3"/>
    <property type="match status" value="1"/>
</dbReference>
<reference evidence="7 8" key="1">
    <citation type="journal article" date="2020" name="J Geophys Res Biogeosci">
        <title>Magnetotaxis as an Adaptation to Enable Bacterial Shuttling of Microbial Sulfur and Sulfur Cycling Across Aquatic Oxic#Anoxic Interfaces.</title>
        <authorList>
            <person name="Li J."/>
            <person name="Liu P."/>
            <person name="Wang J."/>
            <person name="Roberts A.P."/>
            <person name="Pan Y."/>
        </authorList>
    </citation>
    <scope>NUCLEOTIDE SEQUENCE [LARGE SCALE GENOMIC DNA]</scope>
    <source>
        <strain evidence="7 8">MYR-1_YQ</strain>
    </source>
</reference>
<comment type="function">
    <text evidence="3">This protein is involved in the repair of mismatches in DNA. It is required for dam-dependent methyl-directed DNA mismatch repair. May act as a 'molecular matchmaker', a protein that promotes the formation of a stable complex between two or more DNA-binding proteins in an ATP-dependent manner without itself being part of a final effector complex.</text>
</comment>
<feature type="domain" description="MutL C-terminal dimerisation" evidence="5">
    <location>
        <begin position="398"/>
        <end position="537"/>
    </location>
</feature>
<dbReference type="InterPro" id="IPR014790">
    <property type="entry name" value="MutL_C"/>
</dbReference>
<comment type="caution">
    <text evidence="7">The sequence shown here is derived from an EMBL/GenBank/DDBJ whole genome shotgun (WGS) entry which is preliminary data.</text>
</comment>
<keyword evidence="7" id="KW-0378">Hydrolase</keyword>
<feature type="compositionally biased region" description="Basic and acidic residues" evidence="4">
    <location>
        <begin position="374"/>
        <end position="384"/>
    </location>
</feature>
<evidence type="ECO:0000313" key="8">
    <source>
        <dbReference type="Proteomes" id="UP001196980"/>
    </source>
</evidence>
<dbReference type="GO" id="GO:0004519">
    <property type="term" value="F:endonuclease activity"/>
    <property type="evidence" value="ECO:0007669"/>
    <property type="project" value="UniProtKB-KW"/>
</dbReference>
<protein>
    <recommendedName>
        <fullName evidence="1 3">DNA mismatch repair protein MutL</fullName>
    </recommendedName>
</protein>
<dbReference type="PROSITE" id="PS00058">
    <property type="entry name" value="DNA_MISMATCH_REPAIR_1"/>
    <property type="match status" value="1"/>
</dbReference>
<dbReference type="InterPro" id="IPR002099">
    <property type="entry name" value="MutL/Mlh/PMS"/>
</dbReference>
<dbReference type="InterPro" id="IPR014762">
    <property type="entry name" value="DNA_mismatch_repair_CS"/>
</dbReference>
<dbReference type="PANTHER" id="PTHR10073">
    <property type="entry name" value="DNA MISMATCH REPAIR PROTEIN MLH, PMS, MUTL"/>
    <property type="match status" value="1"/>
</dbReference>